<evidence type="ECO:0000259" key="1">
    <source>
        <dbReference type="Pfam" id="PF00078"/>
    </source>
</evidence>
<reference evidence="2 3" key="1">
    <citation type="submission" date="2024-01" db="EMBL/GenBank/DDBJ databases">
        <title>The complete chloroplast genome sequence of Lithospermum erythrorhizon: insights into the phylogenetic relationship among Boraginaceae species and the maternal lineages of purple gromwells.</title>
        <authorList>
            <person name="Okada T."/>
            <person name="Watanabe K."/>
        </authorList>
    </citation>
    <scope>NUCLEOTIDE SEQUENCE [LARGE SCALE GENOMIC DNA]</scope>
</reference>
<gene>
    <name evidence="2" type="ORF">LIER_36698</name>
</gene>
<keyword evidence="3" id="KW-1185">Reference proteome</keyword>
<feature type="domain" description="Reverse transcriptase" evidence="1">
    <location>
        <begin position="3"/>
        <end position="139"/>
    </location>
</feature>
<dbReference type="InterPro" id="IPR000477">
    <property type="entry name" value="RT_dom"/>
</dbReference>
<protein>
    <recommendedName>
        <fullName evidence="1">Reverse transcriptase domain-containing protein</fullName>
    </recommendedName>
</protein>
<dbReference type="Proteomes" id="UP001454036">
    <property type="component" value="Unassembled WGS sequence"/>
</dbReference>
<dbReference type="Pfam" id="PF00078">
    <property type="entry name" value="RVT_1"/>
    <property type="match status" value="1"/>
</dbReference>
<dbReference type="AlphaFoldDB" id="A0AAV3PDT6"/>
<evidence type="ECO:0000313" key="2">
    <source>
        <dbReference type="EMBL" id="GAA0148323.1"/>
    </source>
</evidence>
<evidence type="ECO:0000313" key="3">
    <source>
        <dbReference type="Proteomes" id="UP001454036"/>
    </source>
</evidence>
<organism evidence="2 3">
    <name type="scientific">Lithospermum erythrorhizon</name>
    <name type="common">Purple gromwell</name>
    <name type="synonym">Lithospermum officinale var. erythrorhizon</name>
    <dbReference type="NCBI Taxonomy" id="34254"/>
    <lineage>
        <taxon>Eukaryota</taxon>
        <taxon>Viridiplantae</taxon>
        <taxon>Streptophyta</taxon>
        <taxon>Embryophyta</taxon>
        <taxon>Tracheophyta</taxon>
        <taxon>Spermatophyta</taxon>
        <taxon>Magnoliopsida</taxon>
        <taxon>eudicotyledons</taxon>
        <taxon>Gunneridae</taxon>
        <taxon>Pentapetalae</taxon>
        <taxon>asterids</taxon>
        <taxon>lamiids</taxon>
        <taxon>Boraginales</taxon>
        <taxon>Boraginaceae</taxon>
        <taxon>Boraginoideae</taxon>
        <taxon>Lithospermeae</taxon>
        <taxon>Lithospermum</taxon>
    </lineage>
</organism>
<dbReference type="PANTHER" id="PTHR31635">
    <property type="entry name" value="REVERSE TRANSCRIPTASE DOMAIN-CONTAINING PROTEIN-RELATED"/>
    <property type="match status" value="1"/>
</dbReference>
<proteinExistence type="predicted"/>
<sequence>MTHFRPIALCNTVAKVIAKTMAMRLKNILPTIISETQSAFVPNRLIKDNVLLSYEVHHFIKHKKTGKDGYMSIKLEMMKAYDRIEWSFLKAMIQQLNFSHKWINLIMDYVTLVSSSVLINGNQSGFFRPGRGLRQGINFGENTTTFSHLMFANDTLLLGRASVTEARILMRILKHPNVSEELKVAITDILEMAEVTTHGKYLGLPTSLGTSKKDFYSSLIDRVKAKVEGWKSRLLSKAEQKKSIHWSSWSTLSNTKPNGGLGFRDLMLFNMAKYFPQGSFWTTQIGPIPSYTWKSLIQVREFLCNTIDWEVGDGTNIHSWKHRWVQHTWSKKPYTTEPTTITIHQLSKFIDPEVGIWALHL</sequence>
<comment type="caution">
    <text evidence="2">The sequence shown here is derived from an EMBL/GenBank/DDBJ whole genome shotgun (WGS) entry which is preliminary data.</text>
</comment>
<accession>A0AAV3PDT6</accession>
<name>A0AAV3PDT6_LITER</name>
<dbReference type="EMBL" id="BAABME010016995">
    <property type="protein sequence ID" value="GAA0148323.1"/>
    <property type="molecule type" value="Genomic_DNA"/>
</dbReference>
<dbReference type="PANTHER" id="PTHR31635:SF196">
    <property type="entry name" value="REVERSE TRANSCRIPTASE DOMAIN-CONTAINING PROTEIN-RELATED"/>
    <property type="match status" value="1"/>
</dbReference>